<comment type="caution">
    <text evidence="3">The sequence shown here is derived from an EMBL/GenBank/DDBJ whole genome shotgun (WGS) entry which is preliminary data.</text>
</comment>
<evidence type="ECO:0000259" key="2">
    <source>
        <dbReference type="SMART" id="SM00528"/>
    </source>
</evidence>
<dbReference type="InterPro" id="IPR037150">
    <property type="entry name" value="H-NS_C_dom_sf"/>
</dbReference>
<reference evidence="3" key="1">
    <citation type="submission" date="2016-10" db="EMBL/GenBank/DDBJ databases">
        <title>Sequence of Gallionella enrichment culture.</title>
        <authorList>
            <person name="Poehlein A."/>
            <person name="Muehling M."/>
            <person name="Daniel R."/>
        </authorList>
    </citation>
    <scope>NUCLEOTIDE SEQUENCE</scope>
</reference>
<dbReference type="Pfam" id="PF00816">
    <property type="entry name" value="Histone_HNS"/>
    <property type="match status" value="1"/>
</dbReference>
<sequence length="124" mass="13273">MTRNKGRTVAVIDREIQRLQKERSDALSAEIGGVVSRIKVAIAHYGLTAADLGLDVGPAVKSRQKGRATRAGAKASPRKSRPSPPKFTDGKGHTWTGVGKRPRWFLDALASGATEESLRVAPTT</sequence>
<feature type="region of interest" description="Disordered" evidence="1">
    <location>
        <begin position="59"/>
        <end position="99"/>
    </location>
</feature>
<name>A0A1J5QC08_9ZZZZ</name>
<dbReference type="SUPFAM" id="SSF81273">
    <property type="entry name" value="H-NS histone-like proteins"/>
    <property type="match status" value="1"/>
</dbReference>
<dbReference type="InterPro" id="IPR027444">
    <property type="entry name" value="H-NS_C_dom"/>
</dbReference>
<dbReference type="SMART" id="SM00528">
    <property type="entry name" value="HNS"/>
    <property type="match status" value="1"/>
</dbReference>
<feature type="domain" description="DNA-binding protein H-NS-like C-terminal" evidence="2">
    <location>
        <begin position="77"/>
        <end position="120"/>
    </location>
</feature>
<dbReference type="EMBL" id="MLJW01002304">
    <property type="protein sequence ID" value="OIQ75019.1"/>
    <property type="molecule type" value="Genomic_DNA"/>
</dbReference>
<proteinExistence type="predicted"/>
<gene>
    <name evidence="3" type="ORF">GALL_433140</name>
</gene>
<accession>A0A1J5QC08</accession>
<protein>
    <submittedName>
        <fullName evidence="3">H-NS histone family protein</fullName>
    </submittedName>
</protein>
<evidence type="ECO:0000256" key="1">
    <source>
        <dbReference type="SAM" id="MobiDB-lite"/>
    </source>
</evidence>
<dbReference type="AlphaFoldDB" id="A0A1J5QC08"/>
<evidence type="ECO:0000313" key="3">
    <source>
        <dbReference type="EMBL" id="OIQ75019.1"/>
    </source>
</evidence>
<dbReference type="GO" id="GO:0003677">
    <property type="term" value="F:DNA binding"/>
    <property type="evidence" value="ECO:0007669"/>
    <property type="project" value="InterPro"/>
</dbReference>
<organism evidence="3">
    <name type="scientific">mine drainage metagenome</name>
    <dbReference type="NCBI Taxonomy" id="410659"/>
    <lineage>
        <taxon>unclassified sequences</taxon>
        <taxon>metagenomes</taxon>
        <taxon>ecological metagenomes</taxon>
    </lineage>
</organism>
<dbReference type="Gene3D" id="4.10.430.10">
    <property type="entry name" value="Histone-like protein H-NS, C-terminal domain"/>
    <property type="match status" value="1"/>
</dbReference>